<feature type="compositionally biased region" description="Basic residues" evidence="1">
    <location>
        <begin position="102"/>
        <end position="117"/>
    </location>
</feature>
<protein>
    <submittedName>
        <fullName evidence="2">Uncharacterized protein</fullName>
    </submittedName>
</protein>
<name>A0A284RXJ3_ARMOS</name>
<accession>A0A284RXJ3</accession>
<feature type="region of interest" description="Disordered" evidence="1">
    <location>
        <begin position="102"/>
        <end position="130"/>
    </location>
</feature>
<proteinExistence type="predicted"/>
<evidence type="ECO:0000313" key="2">
    <source>
        <dbReference type="EMBL" id="SJL13475.1"/>
    </source>
</evidence>
<sequence length="130" mass="14929">MSTAVRVASSLRGRRLLTLVSKVLTPTAPRRRMAQDTDRTSVATTVREGNYEDNQSEVETLREDTRPVQAQVLDREDQAWDAPDCPWCGMFQRWRLCCSSKRHISHSRPRTAPRSRGVKPELLDPDDHAW</sequence>
<dbReference type="OrthoDB" id="2915202at2759"/>
<evidence type="ECO:0000256" key="1">
    <source>
        <dbReference type="SAM" id="MobiDB-lite"/>
    </source>
</evidence>
<dbReference type="AlphaFoldDB" id="A0A284RXJ3"/>
<feature type="compositionally biased region" description="Basic and acidic residues" evidence="1">
    <location>
        <begin position="118"/>
        <end position="130"/>
    </location>
</feature>
<keyword evidence="3" id="KW-1185">Reference proteome</keyword>
<dbReference type="EMBL" id="FUEG01000020">
    <property type="protein sequence ID" value="SJL13475.1"/>
    <property type="molecule type" value="Genomic_DNA"/>
</dbReference>
<dbReference type="Proteomes" id="UP000219338">
    <property type="component" value="Unassembled WGS sequence"/>
</dbReference>
<reference evidence="3" key="1">
    <citation type="journal article" date="2017" name="Nat. Ecol. Evol.">
        <title>Genome expansion and lineage-specific genetic innovations in the forest pathogenic fungi Armillaria.</title>
        <authorList>
            <person name="Sipos G."/>
            <person name="Prasanna A.N."/>
            <person name="Walter M.C."/>
            <person name="O'Connor E."/>
            <person name="Balint B."/>
            <person name="Krizsan K."/>
            <person name="Kiss B."/>
            <person name="Hess J."/>
            <person name="Varga T."/>
            <person name="Slot J."/>
            <person name="Riley R."/>
            <person name="Boka B."/>
            <person name="Rigling D."/>
            <person name="Barry K."/>
            <person name="Lee J."/>
            <person name="Mihaltcheva S."/>
            <person name="LaButti K."/>
            <person name="Lipzen A."/>
            <person name="Waldron R."/>
            <person name="Moloney N.M."/>
            <person name="Sperisen C."/>
            <person name="Kredics L."/>
            <person name="Vagvoelgyi C."/>
            <person name="Patrignani A."/>
            <person name="Fitzpatrick D."/>
            <person name="Nagy I."/>
            <person name="Doyle S."/>
            <person name="Anderson J.B."/>
            <person name="Grigoriev I.V."/>
            <person name="Gueldener U."/>
            <person name="Muensterkoetter M."/>
            <person name="Nagy L.G."/>
        </authorList>
    </citation>
    <scope>NUCLEOTIDE SEQUENCE [LARGE SCALE GENOMIC DNA]</scope>
    <source>
        <strain evidence="3">C18/9</strain>
    </source>
</reference>
<gene>
    <name evidence="2" type="ORF">ARMOST_16919</name>
</gene>
<evidence type="ECO:0000313" key="3">
    <source>
        <dbReference type="Proteomes" id="UP000219338"/>
    </source>
</evidence>
<organism evidence="2 3">
    <name type="scientific">Armillaria ostoyae</name>
    <name type="common">Armillaria root rot fungus</name>
    <dbReference type="NCBI Taxonomy" id="47428"/>
    <lineage>
        <taxon>Eukaryota</taxon>
        <taxon>Fungi</taxon>
        <taxon>Dikarya</taxon>
        <taxon>Basidiomycota</taxon>
        <taxon>Agaricomycotina</taxon>
        <taxon>Agaricomycetes</taxon>
        <taxon>Agaricomycetidae</taxon>
        <taxon>Agaricales</taxon>
        <taxon>Marasmiineae</taxon>
        <taxon>Physalacriaceae</taxon>
        <taxon>Armillaria</taxon>
    </lineage>
</organism>